<dbReference type="InterPro" id="IPR006845">
    <property type="entry name" value="Pex_N"/>
</dbReference>
<keyword evidence="12" id="KW-0576">Peroxisome</keyword>
<comment type="similarity">
    <text evidence="3">Belongs to the pex2/pex10/pex12 family.</text>
</comment>
<evidence type="ECO:0000256" key="12">
    <source>
        <dbReference type="ARBA" id="ARBA00023140"/>
    </source>
</evidence>
<keyword evidence="6" id="KW-0479">Metal-binding</keyword>
<evidence type="ECO:0000256" key="5">
    <source>
        <dbReference type="ARBA" id="ARBA00022692"/>
    </source>
</evidence>
<dbReference type="Proteomes" id="UP001460270">
    <property type="component" value="Unassembled WGS sequence"/>
</dbReference>
<dbReference type="GO" id="GO:0015031">
    <property type="term" value="P:protein transport"/>
    <property type="evidence" value="ECO:0007669"/>
    <property type="project" value="UniProtKB-KW"/>
</dbReference>
<keyword evidence="15" id="KW-1185">Reference proteome</keyword>
<comment type="pathway">
    <text evidence="2">Protein modification; protein ubiquitination.</text>
</comment>
<evidence type="ECO:0000256" key="3">
    <source>
        <dbReference type="ARBA" id="ARBA00008704"/>
    </source>
</evidence>
<evidence type="ECO:0000256" key="10">
    <source>
        <dbReference type="ARBA" id="ARBA00022989"/>
    </source>
</evidence>
<sequence>MLKVSGSTKHSKIDKKIYSVLICVTTVRWLREGYSCRPGEPREPADLSCRSEPQIHTMKQNGIRKCHCYQTLGEEYVNILRVDLSQRRVPSVSMRSVFVLCHCLVPYLLERVLQCVERELEPEVNVGARQVREREREREGILQCVERVLEPEVNTGARQVRERERERERGREGGRVLQCVERELEPEVNVGARQSK</sequence>
<evidence type="ECO:0000313" key="14">
    <source>
        <dbReference type="EMBL" id="KAK7944681.1"/>
    </source>
</evidence>
<reference evidence="15" key="1">
    <citation type="submission" date="2024-04" db="EMBL/GenBank/DDBJ databases">
        <title>Salinicola lusitanus LLJ914,a marine bacterium isolated from the Okinawa Trough.</title>
        <authorList>
            <person name="Li J."/>
        </authorList>
    </citation>
    <scope>NUCLEOTIDE SEQUENCE [LARGE SCALE GENOMIC DNA]</scope>
</reference>
<dbReference type="EMBL" id="JBBPFD010000001">
    <property type="protein sequence ID" value="KAK7944681.1"/>
    <property type="molecule type" value="Genomic_DNA"/>
</dbReference>
<comment type="subcellular location">
    <subcellularLocation>
        <location evidence="1">Peroxisome membrane</location>
        <topology evidence="1">Multi-pass membrane protein</topology>
    </subcellularLocation>
</comment>
<evidence type="ECO:0000256" key="11">
    <source>
        <dbReference type="ARBA" id="ARBA00023136"/>
    </source>
</evidence>
<keyword evidence="9" id="KW-0653">Protein transport</keyword>
<dbReference type="GO" id="GO:0005778">
    <property type="term" value="C:peroxisomal membrane"/>
    <property type="evidence" value="ECO:0007669"/>
    <property type="project" value="UniProtKB-SubCell"/>
</dbReference>
<proteinExistence type="inferred from homology"/>
<feature type="domain" description="Pex N-terminal" evidence="13">
    <location>
        <begin position="67"/>
        <end position="136"/>
    </location>
</feature>
<dbReference type="AlphaFoldDB" id="A0AAW0Q0V3"/>
<keyword evidence="8" id="KW-0862">Zinc</keyword>
<evidence type="ECO:0000256" key="4">
    <source>
        <dbReference type="ARBA" id="ARBA00022448"/>
    </source>
</evidence>
<protein>
    <recommendedName>
        <fullName evidence="13">Pex N-terminal domain-containing protein</fullName>
    </recommendedName>
</protein>
<keyword evidence="4" id="KW-0813">Transport</keyword>
<keyword evidence="5" id="KW-0812">Transmembrane</keyword>
<evidence type="ECO:0000256" key="2">
    <source>
        <dbReference type="ARBA" id="ARBA00004906"/>
    </source>
</evidence>
<evidence type="ECO:0000313" key="15">
    <source>
        <dbReference type="Proteomes" id="UP001460270"/>
    </source>
</evidence>
<evidence type="ECO:0000256" key="9">
    <source>
        <dbReference type="ARBA" id="ARBA00022927"/>
    </source>
</evidence>
<evidence type="ECO:0000256" key="8">
    <source>
        <dbReference type="ARBA" id="ARBA00022833"/>
    </source>
</evidence>
<organism evidence="14 15">
    <name type="scientific">Mugilogobius chulae</name>
    <name type="common">yellowstripe goby</name>
    <dbReference type="NCBI Taxonomy" id="88201"/>
    <lineage>
        <taxon>Eukaryota</taxon>
        <taxon>Metazoa</taxon>
        <taxon>Chordata</taxon>
        <taxon>Craniata</taxon>
        <taxon>Vertebrata</taxon>
        <taxon>Euteleostomi</taxon>
        <taxon>Actinopterygii</taxon>
        <taxon>Neopterygii</taxon>
        <taxon>Teleostei</taxon>
        <taxon>Neoteleostei</taxon>
        <taxon>Acanthomorphata</taxon>
        <taxon>Gobiaria</taxon>
        <taxon>Gobiiformes</taxon>
        <taxon>Gobioidei</taxon>
        <taxon>Gobiidae</taxon>
        <taxon>Gobionellinae</taxon>
        <taxon>Mugilogobius</taxon>
    </lineage>
</organism>
<comment type="caution">
    <text evidence="14">The sequence shown here is derived from an EMBL/GenBank/DDBJ whole genome shotgun (WGS) entry which is preliminary data.</text>
</comment>
<dbReference type="GO" id="GO:0008270">
    <property type="term" value="F:zinc ion binding"/>
    <property type="evidence" value="ECO:0007669"/>
    <property type="project" value="UniProtKB-KW"/>
</dbReference>
<evidence type="ECO:0000256" key="1">
    <source>
        <dbReference type="ARBA" id="ARBA00004585"/>
    </source>
</evidence>
<evidence type="ECO:0000256" key="7">
    <source>
        <dbReference type="ARBA" id="ARBA00022771"/>
    </source>
</evidence>
<keyword evidence="10" id="KW-1133">Transmembrane helix</keyword>
<keyword evidence="7" id="KW-0863">Zinc-finger</keyword>
<accession>A0AAW0Q0V3</accession>
<name>A0AAW0Q0V3_9GOBI</name>
<dbReference type="Pfam" id="PF04757">
    <property type="entry name" value="Pex2_Pex12"/>
    <property type="match status" value="1"/>
</dbReference>
<gene>
    <name evidence="14" type="ORF">WMY93_000409</name>
</gene>
<evidence type="ECO:0000259" key="13">
    <source>
        <dbReference type="Pfam" id="PF04757"/>
    </source>
</evidence>
<evidence type="ECO:0000256" key="6">
    <source>
        <dbReference type="ARBA" id="ARBA00022723"/>
    </source>
</evidence>
<keyword evidence="11" id="KW-0472">Membrane</keyword>